<evidence type="ECO:0000313" key="1">
    <source>
        <dbReference type="EMBL" id="PYE51575.1"/>
    </source>
</evidence>
<protein>
    <submittedName>
        <fullName evidence="1">Uncharacterized protein</fullName>
    </submittedName>
</protein>
<dbReference type="RefSeq" id="WP_110894707.1">
    <property type="nucleotide sequence ID" value="NZ_CP054614.1"/>
</dbReference>
<evidence type="ECO:0000313" key="3">
    <source>
        <dbReference type="Proteomes" id="UP000247790"/>
    </source>
</evidence>
<dbReference type="EMBL" id="CP054614">
    <property type="protein sequence ID" value="QKS55944.1"/>
    <property type="molecule type" value="Genomic_DNA"/>
</dbReference>
<dbReference type="EMBL" id="QJSW01000002">
    <property type="protein sequence ID" value="PYE51575.1"/>
    <property type="molecule type" value="Genomic_DNA"/>
</dbReference>
<reference evidence="2 4" key="2">
    <citation type="submission" date="2020-06" db="EMBL/GenBank/DDBJ databases">
        <title>Complete genome of Paenibacillus barcinonensis KACC11450.</title>
        <authorList>
            <person name="Kim M."/>
            <person name="Park Y.-J."/>
            <person name="Shin J.-H."/>
        </authorList>
    </citation>
    <scope>NUCLEOTIDE SEQUENCE [LARGE SCALE GENOMIC DNA]</scope>
    <source>
        <strain evidence="2 4">KACC11450</strain>
    </source>
</reference>
<accession>A0A2V4W0D3</accession>
<dbReference type="Proteomes" id="UP000247790">
    <property type="component" value="Unassembled WGS sequence"/>
</dbReference>
<keyword evidence="4" id="KW-1185">Reference proteome</keyword>
<evidence type="ECO:0000313" key="2">
    <source>
        <dbReference type="EMBL" id="QKS55944.1"/>
    </source>
</evidence>
<dbReference type="Proteomes" id="UP000509327">
    <property type="component" value="Chromosome"/>
</dbReference>
<gene>
    <name evidence="1" type="ORF">DFQ00_102370</name>
    <name evidence="2" type="ORF">HUB98_06060</name>
</gene>
<reference evidence="1 3" key="1">
    <citation type="submission" date="2018-06" db="EMBL/GenBank/DDBJ databases">
        <title>Genomic Encyclopedia of Type Strains, Phase III (KMG-III): the genomes of soil and plant-associated and newly described type strains.</title>
        <authorList>
            <person name="Whitman W."/>
        </authorList>
    </citation>
    <scope>NUCLEOTIDE SEQUENCE [LARGE SCALE GENOMIC DNA]</scope>
    <source>
        <strain evidence="1 3">CECT 7022</strain>
    </source>
</reference>
<organism evidence="1 3">
    <name type="scientific">Paenibacillus barcinonensis</name>
    <dbReference type="NCBI Taxonomy" id="198119"/>
    <lineage>
        <taxon>Bacteria</taxon>
        <taxon>Bacillati</taxon>
        <taxon>Bacillota</taxon>
        <taxon>Bacilli</taxon>
        <taxon>Bacillales</taxon>
        <taxon>Paenibacillaceae</taxon>
        <taxon>Paenibacillus</taxon>
    </lineage>
</organism>
<sequence length="65" mass="8164">MKVKYVHDRRDEEFTLGKEYEFQVKEYGIEIIDDLNNQHVIATKDNQYKQYEHDEFFMFRFEFCD</sequence>
<name>A0A2V4W0D3_PAEBA</name>
<proteinExistence type="predicted"/>
<evidence type="ECO:0000313" key="4">
    <source>
        <dbReference type="Proteomes" id="UP000509327"/>
    </source>
</evidence>
<dbReference type="AlphaFoldDB" id="A0A2V4W0D3"/>